<name>A0A138AMF5_9ACTN</name>
<dbReference type="InterPro" id="IPR006118">
    <property type="entry name" value="Recombinase_CS"/>
</dbReference>
<dbReference type="Pfam" id="PF02796">
    <property type="entry name" value="HTH_7"/>
    <property type="match status" value="1"/>
</dbReference>
<evidence type="ECO:0000256" key="4">
    <source>
        <dbReference type="ARBA" id="ARBA00023172"/>
    </source>
</evidence>
<dbReference type="PROSITE" id="PS00397">
    <property type="entry name" value="RECOMBINASES_1"/>
    <property type="match status" value="1"/>
</dbReference>
<keyword evidence="2" id="KW-0229">DNA integration</keyword>
<dbReference type="SUPFAM" id="SSF53041">
    <property type="entry name" value="Resolvase-like"/>
    <property type="match status" value="1"/>
</dbReference>
<dbReference type="PANTHER" id="PTHR30461:SF2">
    <property type="entry name" value="SERINE RECOMBINASE PINE-RELATED"/>
    <property type="match status" value="1"/>
</dbReference>
<protein>
    <submittedName>
        <fullName evidence="8">Resolvase</fullName>
    </submittedName>
</protein>
<dbReference type="InterPro" id="IPR009057">
    <property type="entry name" value="Homeodomain-like_sf"/>
</dbReference>
<dbReference type="PANTHER" id="PTHR30461">
    <property type="entry name" value="DNA-INVERTASE FROM LAMBDOID PROPHAGE"/>
    <property type="match status" value="1"/>
</dbReference>
<dbReference type="PROSITE" id="PS51736">
    <property type="entry name" value="RECOMBINASES_3"/>
    <property type="match status" value="1"/>
</dbReference>
<dbReference type="EMBL" id="LSRF01000020">
    <property type="protein sequence ID" value="KXP11621.1"/>
    <property type="molecule type" value="Genomic_DNA"/>
</dbReference>
<evidence type="ECO:0000256" key="5">
    <source>
        <dbReference type="PIRSR" id="PIRSR606118-50"/>
    </source>
</evidence>
<evidence type="ECO:0000256" key="3">
    <source>
        <dbReference type="ARBA" id="ARBA00023125"/>
    </source>
</evidence>
<dbReference type="CDD" id="cd03768">
    <property type="entry name" value="SR_ResInv"/>
    <property type="match status" value="1"/>
</dbReference>
<keyword evidence="4" id="KW-0233">DNA recombination</keyword>
<dbReference type="Pfam" id="PF00239">
    <property type="entry name" value="Resolvase"/>
    <property type="match status" value="1"/>
</dbReference>
<comment type="similarity">
    <text evidence="1">Belongs to the site-specific recombinase resolvase family.</text>
</comment>
<dbReference type="CDD" id="cd00569">
    <property type="entry name" value="HTH_Hin_like"/>
    <property type="match status" value="1"/>
</dbReference>
<keyword evidence="3" id="KW-0238">DNA-binding</keyword>
<feature type="domain" description="Resolvase/invertase-type recombinase catalytic" evidence="7">
    <location>
        <begin position="11"/>
        <end position="147"/>
    </location>
</feature>
<dbReference type="Gene3D" id="3.40.50.1390">
    <property type="entry name" value="Resolvase, N-terminal catalytic domain"/>
    <property type="match status" value="1"/>
</dbReference>
<dbReference type="GO" id="GO:0000150">
    <property type="term" value="F:DNA strand exchange activity"/>
    <property type="evidence" value="ECO:0007669"/>
    <property type="project" value="InterPro"/>
</dbReference>
<dbReference type="OrthoDB" id="3405463at2"/>
<proteinExistence type="inferred from homology"/>
<feature type="active site" description="O-(5'-phospho-DNA)-serine intermediate" evidence="5 6">
    <location>
        <position position="19"/>
    </location>
</feature>
<dbReference type="Gene3D" id="1.10.10.60">
    <property type="entry name" value="Homeodomain-like"/>
    <property type="match status" value="1"/>
</dbReference>
<gene>
    <name evidence="8" type="ORF">AXK60_24735</name>
</gene>
<evidence type="ECO:0000313" key="8">
    <source>
        <dbReference type="EMBL" id="KXP11621.1"/>
    </source>
</evidence>
<dbReference type="GO" id="GO:0003677">
    <property type="term" value="F:DNA binding"/>
    <property type="evidence" value="ECO:0007669"/>
    <property type="project" value="UniProtKB-KW"/>
</dbReference>
<evidence type="ECO:0000313" key="9">
    <source>
        <dbReference type="Proteomes" id="UP000070258"/>
    </source>
</evidence>
<evidence type="ECO:0000256" key="1">
    <source>
        <dbReference type="ARBA" id="ARBA00009913"/>
    </source>
</evidence>
<evidence type="ECO:0000256" key="2">
    <source>
        <dbReference type="ARBA" id="ARBA00022908"/>
    </source>
</evidence>
<accession>A0A138AMF5</accession>
<dbReference type="InterPro" id="IPR050639">
    <property type="entry name" value="SSR_resolvase"/>
</dbReference>
<evidence type="ECO:0000259" key="7">
    <source>
        <dbReference type="PROSITE" id="PS51736"/>
    </source>
</evidence>
<dbReference type="SMART" id="SM00857">
    <property type="entry name" value="Resolvase"/>
    <property type="match status" value="1"/>
</dbReference>
<dbReference type="GO" id="GO:0015074">
    <property type="term" value="P:DNA integration"/>
    <property type="evidence" value="ECO:0007669"/>
    <property type="project" value="UniProtKB-KW"/>
</dbReference>
<sequence length="203" mass="21588">MGTETTAATPHMLGYVRVSTTSQVLDQQEDALIEYGVPKERMFGDRLSGKAGTERPGLVALLDYARAGDMIVVAGIDRLGRSVAEVSSTIAELSARGITLRSLREGIDTSTAAGRMIASVLASIAELELELGRERRAASRDARRARGLPATRPPKLSATEQAQLVRLRATGEPVSALMALFGVSRSTVFRVLAEHRVEGGGVS</sequence>
<dbReference type="InterPro" id="IPR036162">
    <property type="entry name" value="Resolvase-like_N_sf"/>
</dbReference>
<reference evidence="9" key="1">
    <citation type="submission" date="2016-02" db="EMBL/GenBank/DDBJ databases">
        <authorList>
            <person name="Wen L."/>
            <person name="He K."/>
            <person name="Yang H."/>
        </authorList>
    </citation>
    <scope>NUCLEOTIDE SEQUENCE [LARGE SCALE GENOMIC DNA]</scope>
    <source>
        <strain evidence="9">JCM 15929</strain>
    </source>
</reference>
<dbReference type="InterPro" id="IPR006119">
    <property type="entry name" value="Resolv_N"/>
</dbReference>
<dbReference type="PROSITE" id="PS00398">
    <property type="entry name" value="RECOMBINASES_2"/>
    <property type="match status" value="1"/>
</dbReference>
<dbReference type="RefSeq" id="WP_068570964.1">
    <property type="nucleotide sequence ID" value="NZ_LSRF01000020.1"/>
</dbReference>
<dbReference type="AlphaFoldDB" id="A0A138AMF5"/>
<dbReference type="STRING" id="239498.AXK60_24735"/>
<dbReference type="Proteomes" id="UP000070258">
    <property type="component" value="Unassembled WGS sequence"/>
</dbReference>
<evidence type="ECO:0000256" key="6">
    <source>
        <dbReference type="PROSITE-ProRule" id="PRU10137"/>
    </source>
</evidence>
<dbReference type="SUPFAM" id="SSF46689">
    <property type="entry name" value="Homeodomain-like"/>
    <property type="match status" value="1"/>
</dbReference>
<dbReference type="InterPro" id="IPR006120">
    <property type="entry name" value="Resolvase_HTH_dom"/>
</dbReference>
<organism evidence="8 9">
    <name type="scientific">Tsukamurella pseudospumae</name>
    <dbReference type="NCBI Taxonomy" id="239498"/>
    <lineage>
        <taxon>Bacteria</taxon>
        <taxon>Bacillati</taxon>
        <taxon>Actinomycetota</taxon>
        <taxon>Actinomycetes</taxon>
        <taxon>Mycobacteriales</taxon>
        <taxon>Tsukamurellaceae</taxon>
        <taxon>Tsukamurella</taxon>
    </lineage>
</organism>
<comment type="caution">
    <text evidence="8">The sequence shown here is derived from an EMBL/GenBank/DDBJ whole genome shotgun (WGS) entry which is preliminary data.</text>
</comment>